<dbReference type="AlphaFoldDB" id="A0A7G1Q8Z0"/>
<dbReference type="Pfam" id="PF01724">
    <property type="entry name" value="DUF29"/>
    <property type="match status" value="1"/>
</dbReference>
<dbReference type="KEGG" id="ntg:NSCAC_0492"/>
<sequence>MDALIEEIETMGRSERRELKN</sequence>
<protein>
    <submittedName>
        <fullName evidence="2">Uncharacterized protein</fullName>
    </submittedName>
</protein>
<dbReference type="Proteomes" id="UP000516072">
    <property type="component" value="Chromosome"/>
</dbReference>
<dbReference type="EMBL" id="LR778175">
    <property type="protein sequence ID" value="CAB1275089.1"/>
    <property type="molecule type" value="Genomic_DNA"/>
</dbReference>
<reference evidence="2 3" key="1">
    <citation type="submission" date="2020-03" db="EMBL/GenBank/DDBJ databases">
        <authorList>
            <person name="Picone N."/>
        </authorList>
    </citation>
    <scope>NUCLEOTIDE SEQUENCE [LARGE SCALE GENOMIC DNA]</scope>
    <source>
        <strain evidence="2">NSCAC1</strain>
    </source>
</reference>
<proteinExistence type="predicted"/>
<accession>A0A7G1Q8Z0</accession>
<feature type="compositionally biased region" description="Basic and acidic residues" evidence="1">
    <location>
        <begin position="10"/>
        <end position="21"/>
    </location>
</feature>
<name>A0A7G1Q8Z0_9GAMM</name>
<evidence type="ECO:0000313" key="3">
    <source>
        <dbReference type="Proteomes" id="UP000516072"/>
    </source>
</evidence>
<feature type="region of interest" description="Disordered" evidence="1">
    <location>
        <begin position="1"/>
        <end position="21"/>
    </location>
</feature>
<gene>
    <name evidence="2" type="ORF">NSCAC_0492</name>
</gene>
<organism evidence="2 3">
    <name type="scientific">Candidatus Nitrosacidococcus tergens</name>
    <dbReference type="NCBI Taxonomy" id="553981"/>
    <lineage>
        <taxon>Bacteria</taxon>
        <taxon>Pseudomonadati</taxon>
        <taxon>Pseudomonadota</taxon>
        <taxon>Gammaproteobacteria</taxon>
        <taxon>Chromatiales</taxon>
        <taxon>Chromatiaceae</taxon>
        <taxon>Candidatus Nitrosacidococcus</taxon>
    </lineage>
</organism>
<keyword evidence="3" id="KW-1185">Reference proteome</keyword>
<evidence type="ECO:0000256" key="1">
    <source>
        <dbReference type="SAM" id="MobiDB-lite"/>
    </source>
</evidence>
<evidence type="ECO:0000313" key="2">
    <source>
        <dbReference type="EMBL" id="CAB1275089.1"/>
    </source>
</evidence>